<dbReference type="EMBL" id="JANBUL010000076">
    <property type="protein sequence ID" value="KAJ2782309.1"/>
    <property type="molecule type" value="Genomic_DNA"/>
</dbReference>
<evidence type="ECO:0000313" key="3">
    <source>
        <dbReference type="Proteomes" id="UP001140217"/>
    </source>
</evidence>
<proteinExistence type="predicted"/>
<feature type="region of interest" description="Disordered" evidence="1">
    <location>
        <begin position="1"/>
        <end position="26"/>
    </location>
</feature>
<dbReference type="AlphaFoldDB" id="A0A9W8HGZ9"/>
<keyword evidence="3" id="KW-1185">Reference proteome</keyword>
<gene>
    <name evidence="2" type="ORF">H4R18_002338</name>
</gene>
<name>A0A9W8HGZ9_9FUNG</name>
<comment type="caution">
    <text evidence="2">The sequence shown here is derived from an EMBL/GenBank/DDBJ whole genome shotgun (WGS) entry which is preliminary data.</text>
</comment>
<dbReference type="Proteomes" id="UP001140217">
    <property type="component" value="Unassembled WGS sequence"/>
</dbReference>
<accession>A0A9W8HGZ9</accession>
<evidence type="ECO:0000256" key="1">
    <source>
        <dbReference type="SAM" id="MobiDB-lite"/>
    </source>
</evidence>
<reference evidence="2" key="1">
    <citation type="submission" date="2022-07" db="EMBL/GenBank/DDBJ databases">
        <title>Phylogenomic reconstructions and comparative analyses of Kickxellomycotina fungi.</title>
        <authorList>
            <person name="Reynolds N.K."/>
            <person name="Stajich J.E."/>
            <person name="Barry K."/>
            <person name="Grigoriev I.V."/>
            <person name="Crous P."/>
            <person name="Smith M.E."/>
        </authorList>
    </citation>
    <scope>NUCLEOTIDE SEQUENCE</scope>
    <source>
        <strain evidence="2">NBRC 105414</strain>
    </source>
</reference>
<evidence type="ECO:0000313" key="2">
    <source>
        <dbReference type="EMBL" id="KAJ2782309.1"/>
    </source>
</evidence>
<dbReference type="InterPro" id="IPR012489">
    <property type="entry name" value="NucleaseA_inhib-like"/>
</dbReference>
<dbReference type="Gene3D" id="3.40.1460.10">
    <property type="entry name" value="Nuclease A inhibitor-like"/>
    <property type="match status" value="1"/>
</dbReference>
<dbReference type="Pfam" id="PF07924">
    <property type="entry name" value="NuiA"/>
    <property type="match status" value="1"/>
</dbReference>
<protein>
    <submittedName>
        <fullName evidence="2">Uncharacterized protein</fullName>
    </submittedName>
</protein>
<dbReference type="OrthoDB" id="5523371at2759"/>
<sequence>MDYFEVLKTSQEPEPEQPAGEYRAHTPLPLPAANDVDATVAYIEQTCAGLYFTSDSDEPVVLYRLLGDGLQTLEGRADKLALPSASAFATFVAGGAAASEPGFVSERRPVGDFFARLCSQQTSERQRHLAASLEAVFEHLGTQAGADAAYYRVGIAPDIEVYVVMLVDGQVVGIKTLSVET</sequence>
<organism evidence="2 3">
    <name type="scientific">Coemansia javaensis</name>
    <dbReference type="NCBI Taxonomy" id="2761396"/>
    <lineage>
        <taxon>Eukaryota</taxon>
        <taxon>Fungi</taxon>
        <taxon>Fungi incertae sedis</taxon>
        <taxon>Zoopagomycota</taxon>
        <taxon>Kickxellomycotina</taxon>
        <taxon>Kickxellomycetes</taxon>
        <taxon>Kickxellales</taxon>
        <taxon>Kickxellaceae</taxon>
        <taxon>Coemansia</taxon>
    </lineage>
</organism>